<dbReference type="InterPro" id="IPR011990">
    <property type="entry name" value="TPR-like_helical_dom_sf"/>
</dbReference>
<comment type="caution">
    <text evidence="9">The sequence shown here is derived from an EMBL/GenBank/DDBJ whole genome shotgun (WGS) entry which is preliminary data.</text>
</comment>
<dbReference type="Pfam" id="PF14322">
    <property type="entry name" value="SusD-like_3"/>
    <property type="match status" value="1"/>
</dbReference>
<feature type="domain" description="RagB/SusD" evidence="7">
    <location>
        <begin position="319"/>
        <end position="471"/>
    </location>
</feature>
<keyword evidence="4" id="KW-0472">Membrane</keyword>
<accession>A0A443YVX6</accession>
<organism evidence="9 10">
    <name type="scientific">Pedobacter chitinilyticus</name>
    <dbReference type="NCBI Taxonomy" id="2233776"/>
    <lineage>
        <taxon>Bacteria</taxon>
        <taxon>Pseudomonadati</taxon>
        <taxon>Bacteroidota</taxon>
        <taxon>Sphingobacteriia</taxon>
        <taxon>Sphingobacteriales</taxon>
        <taxon>Sphingobacteriaceae</taxon>
        <taxon>Pedobacter</taxon>
    </lineage>
</organism>
<evidence type="ECO:0000313" key="9">
    <source>
        <dbReference type="EMBL" id="RWU08144.1"/>
    </source>
</evidence>
<dbReference type="SUPFAM" id="SSF48452">
    <property type="entry name" value="TPR-like"/>
    <property type="match status" value="1"/>
</dbReference>
<dbReference type="EMBL" id="SAYW01000002">
    <property type="protein sequence ID" value="RWU08144.1"/>
    <property type="molecule type" value="Genomic_DNA"/>
</dbReference>
<evidence type="ECO:0000313" key="10">
    <source>
        <dbReference type="Proteomes" id="UP000284120"/>
    </source>
</evidence>
<dbReference type="GO" id="GO:0009279">
    <property type="term" value="C:cell outer membrane"/>
    <property type="evidence" value="ECO:0007669"/>
    <property type="project" value="UniProtKB-SubCell"/>
</dbReference>
<evidence type="ECO:0000259" key="8">
    <source>
        <dbReference type="Pfam" id="PF14322"/>
    </source>
</evidence>
<dbReference type="RefSeq" id="WP_113646669.1">
    <property type="nucleotide sequence ID" value="NZ_QMHN01000002.1"/>
</dbReference>
<keyword evidence="3" id="KW-0732">Signal</keyword>
<evidence type="ECO:0000256" key="2">
    <source>
        <dbReference type="ARBA" id="ARBA00006275"/>
    </source>
</evidence>
<dbReference type="InterPro" id="IPR033985">
    <property type="entry name" value="SusD-like_N"/>
</dbReference>
<dbReference type="Pfam" id="PF07980">
    <property type="entry name" value="SusD_RagB"/>
    <property type="match status" value="1"/>
</dbReference>
<evidence type="ECO:0000256" key="4">
    <source>
        <dbReference type="ARBA" id="ARBA00023136"/>
    </source>
</evidence>
<dbReference type="Proteomes" id="UP000284120">
    <property type="component" value="Unassembled WGS sequence"/>
</dbReference>
<evidence type="ECO:0000256" key="5">
    <source>
        <dbReference type="ARBA" id="ARBA00023237"/>
    </source>
</evidence>
<evidence type="ECO:0000256" key="3">
    <source>
        <dbReference type="ARBA" id="ARBA00022729"/>
    </source>
</evidence>
<dbReference type="InterPro" id="IPR012944">
    <property type="entry name" value="SusD_RagB_dom"/>
</dbReference>
<comment type="subcellular location">
    <subcellularLocation>
        <location evidence="1">Cell outer membrane</location>
    </subcellularLocation>
</comment>
<keyword evidence="5" id="KW-0998">Cell outer membrane</keyword>
<dbReference type="OrthoDB" id="621570at2"/>
<reference evidence="9 10" key="1">
    <citation type="submission" date="2018-06" db="EMBL/GenBank/DDBJ databases">
        <title>Pedobacter endophyticus sp. nov., an endophytic bacterium isolated from a leaf of Triticum aestivum.</title>
        <authorList>
            <person name="Zhang L."/>
        </authorList>
    </citation>
    <scope>NUCLEOTIDE SEQUENCE [LARGE SCALE GENOMIC DNA]</scope>
    <source>
        <strain evidence="9 10">CM134L-2</strain>
    </source>
</reference>
<gene>
    <name evidence="9" type="ORF">DPV69_07120</name>
</gene>
<protein>
    <submittedName>
        <fullName evidence="9">RagB/SusD family nutrient uptake outer membrane protein</fullName>
    </submittedName>
</protein>
<dbReference type="Gene3D" id="1.25.40.390">
    <property type="match status" value="1"/>
</dbReference>
<keyword evidence="10" id="KW-1185">Reference proteome</keyword>
<comment type="similarity">
    <text evidence="2">Belongs to the SusD family.</text>
</comment>
<dbReference type="AlphaFoldDB" id="A0A443YVX6"/>
<sequence>MKKKLYTIMLLSVLLMRCEKFVDVGEPKNQLVTASVFENDGHAIAAITNIYSQMINKGNSYLLPYYTGIAGDELTNYSTNGLYVQLYQNSVQPLDAPTNSFWDSAYSSIYLANAAYEGCDRSRGMSSSVKKQLMAEARFVRAFWYFYLINLFGDVPLITGTDYQANAIAARSSKNNVYDQIVSDLDYAVQNLNTGYVDASSVSTYSERIRPNQFAARALLARTYLYMGNWAKAEELSSTVIANTATYDLASLSGAFLKNNKEAIWQLSKPDNVGNLSTQEGQGFILINKPIVTGVLNCSAISPQLLGAFASNDLRLSTWIASYIDKTVTPNVTYYFSNKYRERNNTTSVEYTTPLRLAEQYLIRAEARNEQNNTGGARDDLNKVRSRTGTGNTSATTQADLRVAILKERQLELFTEWGQRWMDLKRTGNINTVMATVATTKGAIWNSNKQLFPIPQKDIEANRNLKQNTGYN</sequence>
<evidence type="ECO:0000256" key="6">
    <source>
        <dbReference type="SAM" id="MobiDB-lite"/>
    </source>
</evidence>
<proteinExistence type="inferred from homology"/>
<dbReference type="CDD" id="cd08977">
    <property type="entry name" value="SusD"/>
    <property type="match status" value="1"/>
</dbReference>
<name>A0A443YVX6_9SPHI</name>
<feature type="domain" description="SusD-like N-terminal" evidence="8">
    <location>
        <begin position="20"/>
        <end position="225"/>
    </location>
</feature>
<evidence type="ECO:0000259" key="7">
    <source>
        <dbReference type="Pfam" id="PF07980"/>
    </source>
</evidence>
<feature type="region of interest" description="Disordered" evidence="6">
    <location>
        <begin position="371"/>
        <end position="394"/>
    </location>
</feature>
<evidence type="ECO:0000256" key="1">
    <source>
        <dbReference type="ARBA" id="ARBA00004442"/>
    </source>
</evidence>